<evidence type="ECO:0000313" key="5">
    <source>
        <dbReference type="EMBL" id="ROT37791.1"/>
    </source>
</evidence>
<protein>
    <submittedName>
        <fullName evidence="5">NAD(P)-binding protein</fullName>
    </submittedName>
</protein>
<proteinExistence type="inferred from homology"/>
<dbReference type="PANTHER" id="PTHR42760:SF122">
    <property type="entry name" value="NAD(P)-BINDING PROTEIN"/>
    <property type="match status" value="1"/>
</dbReference>
<evidence type="ECO:0000256" key="3">
    <source>
        <dbReference type="SAM" id="MobiDB-lite"/>
    </source>
</evidence>
<dbReference type="PRINTS" id="PR00081">
    <property type="entry name" value="GDHRDH"/>
</dbReference>
<name>A0A3N2PTH4_SODAK</name>
<dbReference type="SUPFAM" id="SSF51735">
    <property type="entry name" value="NAD(P)-binding Rossmann-fold domains"/>
    <property type="match status" value="1"/>
</dbReference>
<evidence type="ECO:0000256" key="1">
    <source>
        <dbReference type="ARBA" id="ARBA00006484"/>
    </source>
</evidence>
<dbReference type="InterPro" id="IPR002347">
    <property type="entry name" value="SDR_fam"/>
</dbReference>
<dbReference type="RefSeq" id="XP_028465597.1">
    <property type="nucleotide sequence ID" value="XM_028607015.1"/>
</dbReference>
<dbReference type="SMART" id="SM00822">
    <property type="entry name" value="PKS_KR"/>
    <property type="match status" value="1"/>
</dbReference>
<evidence type="ECO:0000256" key="2">
    <source>
        <dbReference type="ARBA" id="ARBA00023002"/>
    </source>
</evidence>
<dbReference type="GO" id="GO:0006633">
    <property type="term" value="P:fatty acid biosynthetic process"/>
    <property type="evidence" value="ECO:0007669"/>
    <property type="project" value="TreeGrafter"/>
</dbReference>
<keyword evidence="2" id="KW-0560">Oxidoreductase</keyword>
<dbReference type="GO" id="GO:0016616">
    <property type="term" value="F:oxidoreductase activity, acting on the CH-OH group of donors, NAD or NADP as acceptor"/>
    <property type="evidence" value="ECO:0007669"/>
    <property type="project" value="TreeGrafter"/>
</dbReference>
<dbReference type="GO" id="GO:0048038">
    <property type="term" value="F:quinone binding"/>
    <property type="evidence" value="ECO:0007669"/>
    <property type="project" value="TreeGrafter"/>
</dbReference>
<dbReference type="Pfam" id="PF13561">
    <property type="entry name" value="adh_short_C2"/>
    <property type="match status" value="1"/>
</dbReference>
<dbReference type="GeneID" id="39575493"/>
<dbReference type="CDD" id="cd05233">
    <property type="entry name" value="SDR_c"/>
    <property type="match status" value="1"/>
</dbReference>
<evidence type="ECO:0000313" key="6">
    <source>
        <dbReference type="Proteomes" id="UP000272025"/>
    </source>
</evidence>
<dbReference type="EMBL" id="ML119056">
    <property type="protein sequence ID" value="ROT37791.1"/>
    <property type="molecule type" value="Genomic_DNA"/>
</dbReference>
<dbReference type="OrthoDB" id="1933717at2759"/>
<comment type="similarity">
    <text evidence="1">Belongs to the short-chain dehydrogenases/reductases (SDR) family.</text>
</comment>
<reference evidence="5 6" key="1">
    <citation type="journal article" date="2018" name="Mol. Ecol.">
        <title>The obligate alkalophilic soda-lake fungus Sodiomyces alkalinus has shifted to a protein diet.</title>
        <authorList>
            <person name="Grum-Grzhimaylo A.A."/>
            <person name="Falkoski D.L."/>
            <person name="van den Heuvel J."/>
            <person name="Valero-Jimenez C.A."/>
            <person name="Min B."/>
            <person name="Choi I.G."/>
            <person name="Lipzen A."/>
            <person name="Daum C.G."/>
            <person name="Aanen D.K."/>
            <person name="Tsang A."/>
            <person name="Henrissat B."/>
            <person name="Bilanenko E.N."/>
            <person name="de Vries R.P."/>
            <person name="van Kan J.A.L."/>
            <person name="Grigoriev I.V."/>
            <person name="Debets A.J.M."/>
        </authorList>
    </citation>
    <scope>NUCLEOTIDE SEQUENCE [LARGE SCALE GENOMIC DNA]</scope>
    <source>
        <strain evidence="5 6">F11</strain>
    </source>
</reference>
<dbReference type="AlphaFoldDB" id="A0A3N2PTH4"/>
<dbReference type="InterPro" id="IPR057326">
    <property type="entry name" value="KR_dom"/>
</dbReference>
<keyword evidence="6" id="KW-1185">Reference proteome</keyword>
<feature type="domain" description="Ketoreductase" evidence="4">
    <location>
        <begin position="29"/>
        <end position="197"/>
    </location>
</feature>
<evidence type="ECO:0000259" key="4">
    <source>
        <dbReference type="SMART" id="SM00822"/>
    </source>
</evidence>
<accession>A0A3N2PTH4</accession>
<organism evidence="5 6">
    <name type="scientific">Sodiomyces alkalinus (strain CBS 110278 / VKM F-3762 / F11)</name>
    <name type="common">Alkaliphilic filamentous fungus</name>
    <dbReference type="NCBI Taxonomy" id="1314773"/>
    <lineage>
        <taxon>Eukaryota</taxon>
        <taxon>Fungi</taxon>
        <taxon>Dikarya</taxon>
        <taxon>Ascomycota</taxon>
        <taxon>Pezizomycotina</taxon>
        <taxon>Sordariomycetes</taxon>
        <taxon>Hypocreomycetidae</taxon>
        <taxon>Glomerellales</taxon>
        <taxon>Plectosphaerellaceae</taxon>
        <taxon>Sodiomyces</taxon>
    </lineage>
</organism>
<gene>
    <name evidence="5" type="ORF">SODALDRAFT_174464</name>
</gene>
<dbReference type="Gene3D" id="3.40.50.720">
    <property type="entry name" value="NAD(P)-binding Rossmann-like Domain"/>
    <property type="match status" value="1"/>
</dbReference>
<sequence>MSLPSLQKYHKAPYPAIDPKRPELSQAGKTVLITGGNTGIGFAIARAFTAASAKRVILTGRRPDVVRDSAAQLAREAEQLGSPTVADGRVCDVSSLEASGKLWADLQAEGIVVDVLVLNAAAMGAQKSILENGRDGVWQDFLVNVRTPLDFAERLYKQPGQGTRQKFIVNVSTIASYMWTTMGGDRPTYGLTKLSGNAVVQQIARDVKPEVMQIVSFHPGGILSESARKHIPEQVINSMVWDDENLPGRLAVFLASPEAEFLHGRFIWSNWDVEELKTGVVGEQIKKEPHFLKAGIEGLSESMLPPKF</sequence>
<dbReference type="PANTHER" id="PTHR42760">
    <property type="entry name" value="SHORT-CHAIN DEHYDROGENASES/REDUCTASES FAMILY MEMBER"/>
    <property type="match status" value="1"/>
</dbReference>
<dbReference type="Proteomes" id="UP000272025">
    <property type="component" value="Unassembled WGS sequence"/>
</dbReference>
<feature type="region of interest" description="Disordered" evidence="3">
    <location>
        <begin position="1"/>
        <end position="21"/>
    </location>
</feature>
<dbReference type="InterPro" id="IPR036291">
    <property type="entry name" value="NAD(P)-bd_dom_sf"/>
</dbReference>